<evidence type="ECO:0000256" key="3">
    <source>
        <dbReference type="ARBA" id="ARBA00022676"/>
    </source>
</evidence>
<keyword evidence="7 8" id="KW-0472">Membrane</keyword>
<feature type="transmembrane region" description="Helical" evidence="8">
    <location>
        <begin position="21"/>
        <end position="40"/>
    </location>
</feature>
<organism evidence="9 10">
    <name type="scientific">Kaistia nematophila</name>
    <dbReference type="NCBI Taxonomy" id="2994654"/>
    <lineage>
        <taxon>Bacteria</taxon>
        <taxon>Pseudomonadati</taxon>
        <taxon>Pseudomonadota</taxon>
        <taxon>Alphaproteobacteria</taxon>
        <taxon>Hyphomicrobiales</taxon>
        <taxon>Kaistiaceae</taxon>
        <taxon>Kaistia</taxon>
    </lineage>
</organism>
<feature type="transmembrane region" description="Helical" evidence="8">
    <location>
        <begin position="173"/>
        <end position="202"/>
    </location>
</feature>
<feature type="transmembrane region" description="Helical" evidence="8">
    <location>
        <begin position="363"/>
        <end position="381"/>
    </location>
</feature>
<evidence type="ECO:0008006" key="11">
    <source>
        <dbReference type="Google" id="ProtNLM"/>
    </source>
</evidence>
<dbReference type="GO" id="GO:0005886">
    <property type="term" value="C:plasma membrane"/>
    <property type="evidence" value="ECO:0007669"/>
    <property type="project" value="UniProtKB-SubCell"/>
</dbReference>
<feature type="transmembrane region" description="Helical" evidence="8">
    <location>
        <begin position="114"/>
        <end position="136"/>
    </location>
</feature>
<comment type="caution">
    <text evidence="9">The sequence shown here is derived from an EMBL/GenBank/DDBJ whole genome shotgun (WGS) entry which is preliminary data.</text>
</comment>
<keyword evidence="3" id="KW-0328">Glycosyltransferase</keyword>
<keyword evidence="5 8" id="KW-0812">Transmembrane</keyword>
<protein>
    <recommendedName>
        <fullName evidence="11">Glycosyltransferase RgtA/B/C/D-like domain-containing protein</fullName>
    </recommendedName>
</protein>
<dbReference type="GO" id="GO:0016763">
    <property type="term" value="F:pentosyltransferase activity"/>
    <property type="evidence" value="ECO:0007669"/>
    <property type="project" value="TreeGrafter"/>
</dbReference>
<dbReference type="PANTHER" id="PTHR33908">
    <property type="entry name" value="MANNOSYLTRANSFERASE YKCB-RELATED"/>
    <property type="match status" value="1"/>
</dbReference>
<name>A0A9X3DZ77_9HYPH</name>
<feature type="transmembrane region" description="Helical" evidence="8">
    <location>
        <begin position="214"/>
        <end position="234"/>
    </location>
</feature>
<proteinExistence type="predicted"/>
<accession>A0A9X3DZ77</accession>
<comment type="subcellular location">
    <subcellularLocation>
        <location evidence="1">Cell membrane</location>
        <topology evidence="1">Multi-pass membrane protein</topology>
    </subcellularLocation>
</comment>
<evidence type="ECO:0000256" key="1">
    <source>
        <dbReference type="ARBA" id="ARBA00004651"/>
    </source>
</evidence>
<keyword evidence="6 8" id="KW-1133">Transmembrane helix</keyword>
<keyword evidence="4" id="KW-0808">Transferase</keyword>
<dbReference type="GO" id="GO:0010041">
    <property type="term" value="P:response to iron(III) ion"/>
    <property type="evidence" value="ECO:0007669"/>
    <property type="project" value="TreeGrafter"/>
</dbReference>
<gene>
    <name evidence="9" type="ORF">OSH07_03910</name>
</gene>
<evidence type="ECO:0000256" key="5">
    <source>
        <dbReference type="ARBA" id="ARBA00022692"/>
    </source>
</evidence>
<evidence type="ECO:0000256" key="2">
    <source>
        <dbReference type="ARBA" id="ARBA00022475"/>
    </source>
</evidence>
<dbReference type="AlphaFoldDB" id="A0A9X3DZ77"/>
<evidence type="ECO:0000256" key="8">
    <source>
        <dbReference type="SAM" id="Phobius"/>
    </source>
</evidence>
<dbReference type="InterPro" id="IPR050297">
    <property type="entry name" value="LipidA_mod_glycosyltrf_83"/>
</dbReference>
<feature type="transmembrane region" description="Helical" evidence="8">
    <location>
        <begin position="143"/>
        <end position="161"/>
    </location>
</feature>
<evidence type="ECO:0000313" key="10">
    <source>
        <dbReference type="Proteomes" id="UP001144805"/>
    </source>
</evidence>
<evidence type="ECO:0000256" key="7">
    <source>
        <dbReference type="ARBA" id="ARBA00023136"/>
    </source>
</evidence>
<dbReference type="GO" id="GO:0009103">
    <property type="term" value="P:lipopolysaccharide biosynthetic process"/>
    <property type="evidence" value="ECO:0007669"/>
    <property type="project" value="UniProtKB-ARBA"/>
</dbReference>
<evidence type="ECO:0000313" key="9">
    <source>
        <dbReference type="EMBL" id="MCX5568334.1"/>
    </source>
</evidence>
<keyword evidence="10" id="KW-1185">Reference proteome</keyword>
<evidence type="ECO:0000256" key="6">
    <source>
        <dbReference type="ARBA" id="ARBA00022989"/>
    </source>
</evidence>
<feature type="transmembrane region" description="Helical" evidence="8">
    <location>
        <begin position="283"/>
        <end position="302"/>
    </location>
</feature>
<sequence length="513" mass="54857">MADSAYTGSADTGARAVRSDVGLFLAAFAVCLLFRLPALGDLAFWYDEVMTADAIAKSWSGMAWERLSQGHLPTYFAVLKGFGLSGGSEFMLRLPSALLDGAAGGLVAVMANRIGGTVSAIAAASLYATLPILIIYGQEARPYALQLLCVALAMQGQIGLLRREGSAPGNARLATLGALGSILAIPAGAVIVAMQHLAVLACGGVRKGAPERRIWLRHMATTWLIAALALMSLYPSVLFQAGRPEGLMKWQAATSLSVRIKGVLQGTYGFRVPEDLDRYWPPSFNAALMWSLFALMAIGLIANRRSLVHRYLAIVAIGTFVAFMGVAAFTAVTGRYLIGMMPAAVMLAAFGVGALLANGRARWFALPWLALFGAGLVLQGLDTLAAPRKYDWRPVARFLHDAGFRQGVVHTDVDVFRRELGHYVDKADTVAFRAISPGESIDALWRKASDQPVAWFVVSAWRGSPPMPTSEAVVCTWPFGKMKVMMVARDRAGAPDGVRNDLADPRICTAPAA</sequence>
<feature type="transmembrane region" description="Helical" evidence="8">
    <location>
        <begin position="336"/>
        <end position="356"/>
    </location>
</feature>
<evidence type="ECO:0000256" key="4">
    <source>
        <dbReference type="ARBA" id="ARBA00022679"/>
    </source>
</evidence>
<dbReference type="EMBL" id="JAPKNK010000001">
    <property type="protein sequence ID" value="MCX5568334.1"/>
    <property type="molecule type" value="Genomic_DNA"/>
</dbReference>
<dbReference type="PANTHER" id="PTHR33908:SF3">
    <property type="entry name" value="UNDECAPRENYL PHOSPHATE-ALPHA-4-AMINO-4-DEOXY-L-ARABINOSE ARABINOSYL TRANSFERASE"/>
    <property type="match status" value="1"/>
</dbReference>
<dbReference type="Proteomes" id="UP001144805">
    <property type="component" value="Unassembled WGS sequence"/>
</dbReference>
<keyword evidence="2" id="KW-1003">Cell membrane</keyword>
<reference evidence="9" key="1">
    <citation type="submission" date="2022-11" db="EMBL/GenBank/DDBJ databases">
        <title>Biodiversity and phylogenetic relationships of bacteria.</title>
        <authorList>
            <person name="Machado R.A.R."/>
            <person name="Bhat A."/>
            <person name="Loulou A."/>
            <person name="Kallel S."/>
        </authorList>
    </citation>
    <scope>NUCLEOTIDE SEQUENCE</scope>
    <source>
        <strain evidence="9">K-TC2</strain>
    </source>
</reference>
<feature type="transmembrane region" description="Helical" evidence="8">
    <location>
        <begin position="311"/>
        <end position="330"/>
    </location>
</feature>